<dbReference type="FunFam" id="1.10.10.60:FF:000001">
    <property type="entry name" value="MYB-related transcription factor"/>
    <property type="match status" value="1"/>
</dbReference>
<dbReference type="InterPro" id="IPR015495">
    <property type="entry name" value="Myb_TF_plants"/>
</dbReference>
<feature type="domain" description="HTH myb-type" evidence="7">
    <location>
        <begin position="9"/>
        <end position="65"/>
    </location>
</feature>
<gene>
    <name evidence="8" type="ORF">AQUCO_02800141v1</name>
</gene>
<dbReference type="OrthoDB" id="2143914at2759"/>
<dbReference type="InterPro" id="IPR001005">
    <property type="entry name" value="SANT/Myb"/>
</dbReference>
<keyword evidence="2" id="KW-0677">Repeat</keyword>
<feature type="domain" description="HTH myb-type" evidence="7">
    <location>
        <begin position="67"/>
        <end position="116"/>
    </location>
</feature>
<evidence type="ECO:0000256" key="4">
    <source>
        <dbReference type="ARBA" id="ARBA00023242"/>
    </source>
</evidence>
<dbReference type="SMART" id="SM00717">
    <property type="entry name" value="SANT"/>
    <property type="match status" value="2"/>
</dbReference>
<evidence type="ECO:0000256" key="2">
    <source>
        <dbReference type="ARBA" id="ARBA00022737"/>
    </source>
</evidence>
<dbReference type="InterPro" id="IPR009057">
    <property type="entry name" value="Homeodomain-like_sf"/>
</dbReference>
<feature type="region of interest" description="Disordered" evidence="5">
    <location>
        <begin position="254"/>
        <end position="288"/>
    </location>
</feature>
<dbReference type="Pfam" id="PF00249">
    <property type="entry name" value="Myb_DNA-binding"/>
    <property type="match status" value="2"/>
</dbReference>
<dbReference type="GO" id="GO:0003677">
    <property type="term" value="F:DNA binding"/>
    <property type="evidence" value="ECO:0007669"/>
    <property type="project" value="UniProtKB-KW"/>
</dbReference>
<evidence type="ECO:0000313" key="8">
    <source>
        <dbReference type="EMBL" id="PIA38260.1"/>
    </source>
</evidence>
<keyword evidence="3" id="KW-0238">DNA-binding</keyword>
<dbReference type="PROSITE" id="PS51294">
    <property type="entry name" value="HTH_MYB"/>
    <property type="match status" value="2"/>
</dbReference>
<organism evidence="8 9">
    <name type="scientific">Aquilegia coerulea</name>
    <name type="common">Rocky mountain columbine</name>
    <dbReference type="NCBI Taxonomy" id="218851"/>
    <lineage>
        <taxon>Eukaryota</taxon>
        <taxon>Viridiplantae</taxon>
        <taxon>Streptophyta</taxon>
        <taxon>Embryophyta</taxon>
        <taxon>Tracheophyta</taxon>
        <taxon>Spermatophyta</taxon>
        <taxon>Magnoliopsida</taxon>
        <taxon>Ranunculales</taxon>
        <taxon>Ranunculaceae</taxon>
        <taxon>Thalictroideae</taxon>
        <taxon>Aquilegia</taxon>
    </lineage>
</organism>
<dbReference type="Proteomes" id="UP000230069">
    <property type="component" value="Unassembled WGS sequence"/>
</dbReference>
<name>A0A2G5D410_AQUCA</name>
<dbReference type="PANTHER" id="PTHR47999">
    <property type="entry name" value="TRANSCRIPTION FACTOR MYB8-RELATED-RELATED"/>
    <property type="match status" value="1"/>
</dbReference>
<dbReference type="Gene3D" id="1.10.10.60">
    <property type="entry name" value="Homeodomain-like"/>
    <property type="match status" value="2"/>
</dbReference>
<proteinExistence type="predicted"/>
<dbReference type="SUPFAM" id="SSF46689">
    <property type="entry name" value="Homeodomain-like"/>
    <property type="match status" value="1"/>
</dbReference>
<dbReference type="EMBL" id="KZ305045">
    <property type="protein sequence ID" value="PIA38260.1"/>
    <property type="molecule type" value="Genomic_DNA"/>
</dbReference>
<dbReference type="PANTHER" id="PTHR47999:SF96">
    <property type="entry name" value="TRANSCRIPTION REPRESSOR MYB6-LIKE"/>
    <property type="match status" value="1"/>
</dbReference>
<evidence type="ECO:0000259" key="6">
    <source>
        <dbReference type="PROSITE" id="PS50090"/>
    </source>
</evidence>
<dbReference type="FunCoup" id="A0A2G5D410">
    <property type="interactions" value="326"/>
</dbReference>
<comment type="subcellular location">
    <subcellularLocation>
        <location evidence="1">Nucleus</location>
    </subcellularLocation>
</comment>
<feature type="domain" description="Myb-like" evidence="6">
    <location>
        <begin position="62"/>
        <end position="112"/>
    </location>
</feature>
<evidence type="ECO:0000259" key="7">
    <source>
        <dbReference type="PROSITE" id="PS51294"/>
    </source>
</evidence>
<evidence type="ECO:0000256" key="3">
    <source>
        <dbReference type="ARBA" id="ARBA00023125"/>
    </source>
</evidence>
<feature type="compositionally biased region" description="Basic residues" evidence="5">
    <location>
        <begin position="146"/>
        <end position="156"/>
    </location>
</feature>
<dbReference type="InParanoid" id="A0A2G5D410"/>
<feature type="region of interest" description="Disordered" evidence="5">
    <location>
        <begin position="146"/>
        <end position="171"/>
    </location>
</feature>
<dbReference type="InterPro" id="IPR017930">
    <property type="entry name" value="Myb_dom"/>
</dbReference>
<dbReference type="PROSITE" id="PS50090">
    <property type="entry name" value="MYB_LIKE"/>
    <property type="match status" value="2"/>
</dbReference>
<keyword evidence="9" id="KW-1185">Reference proteome</keyword>
<dbReference type="CDD" id="cd00167">
    <property type="entry name" value="SANT"/>
    <property type="match status" value="2"/>
</dbReference>
<evidence type="ECO:0000256" key="1">
    <source>
        <dbReference type="ARBA" id="ARBA00004123"/>
    </source>
</evidence>
<sequence>MGRAPCCEKVGLNKGLWSAEEDEILRNYIEENGEGSWRSLPKNAGLNRCGKSCRLRWVNYLRGGLMRGNITSEEEDIIIKMHNKIGNRWSVIARHLPGRTDNEIKNHWNSYLSRRIYTIRRPVGESSPRTVIDTVKLDGGCKRKGQPRCRVSRKKNNHQEIPSNAEKGGLIPSMTLNKDDKESQNAGIILNLSEEIETMSWSSSVVNGEPENEIMGPYQGLESCVLFTDDIMDEDLLNPSDILSLNEKDNEGQLGVLLGSSSNNNGDEGESSGGVSLSSNSTAADPAESTDEWYVPFCSIAHPGEREGVVEAPDNNILITDKLGDDQLLSWLWDINDSSTKEGDLFLDCDEEQIKAIAGSLLS</sequence>
<accession>A0A2G5D410</accession>
<reference evidence="8 9" key="1">
    <citation type="submission" date="2017-09" db="EMBL/GenBank/DDBJ databases">
        <title>WGS assembly of Aquilegia coerulea Goldsmith.</title>
        <authorList>
            <person name="Hodges S."/>
            <person name="Kramer E."/>
            <person name="Nordborg M."/>
            <person name="Tomkins J."/>
            <person name="Borevitz J."/>
            <person name="Derieg N."/>
            <person name="Yan J."/>
            <person name="Mihaltcheva S."/>
            <person name="Hayes R.D."/>
            <person name="Rokhsar D."/>
        </authorList>
    </citation>
    <scope>NUCLEOTIDE SEQUENCE [LARGE SCALE GENOMIC DNA]</scope>
    <source>
        <strain evidence="9">cv. Goldsmith</strain>
    </source>
</reference>
<protein>
    <submittedName>
        <fullName evidence="8">Uncharacterized protein</fullName>
    </submittedName>
</protein>
<dbReference type="AlphaFoldDB" id="A0A2G5D410"/>
<feature type="domain" description="Myb-like" evidence="6">
    <location>
        <begin position="9"/>
        <end position="61"/>
    </location>
</feature>
<dbReference type="GO" id="GO:0005634">
    <property type="term" value="C:nucleus"/>
    <property type="evidence" value="ECO:0007669"/>
    <property type="project" value="UniProtKB-SubCell"/>
</dbReference>
<keyword evidence="4" id="KW-0539">Nucleus</keyword>
<feature type="compositionally biased region" description="Low complexity" evidence="5">
    <location>
        <begin position="254"/>
        <end position="266"/>
    </location>
</feature>
<evidence type="ECO:0000256" key="5">
    <source>
        <dbReference type="SAM" id="MobiDB-lite"/>
    </source>
</evidence>
<evidence type="ECO:0000313" key="9">
    <source>
        <dbReference type="Proteomes" id="UP000230069"/>
    </source>
</evidence>